<dbReference type="Proteomes" id="UP000288892">
    <property type="component" value="Unassembled WGS sequence"/>
</dbReference>
<dbReference type="Gene3D" id="3.30.420.180">
    <property type="entry name" value="CobE/GbiG C-terminal domain"/>
    <property type="match status" value="1"/>
</dbReference>
<dbReference type="GO" id="GO:0009236">
    <property type="term" value="P:cobalamin biosynthetic process"/>
    <property type="evidence" value="ECO:0007669"/>
    <property type="project" value="InterPro"/>
</dbReference>
<keyword evidence="5" id="KW-1185">Reference proteome</keyword>
<proteinExistence type="predicted"/>
<dbReference type="Pfam" id="PF01890">
    <property type="entry name" value="CbiG_C"/>
    <property type="match status" value="1"/>
</dbReference>
<feature type="domain" description="Cobalamin biosynthesis central region" evidence="3">
    <location>
        <begin position="144"/>
        <end position="218"/>
    </location>
</feature>
<dbReference type="InterPro" id="IPR002750">
    <property type="entry name" value="CobE/GbiG_C"/>
</dbReference>
<dbReference type="PANTHER" id="PTHR37477">
    <property type="entry name" value="COBALT-PRECORRIN-5A HYDROLASE"/>
    <property type="match status" value="1"/>
</dbReference>
<dbReference type="Gene3D" id="3.40.50.11220">
    <property type="match status" value="1"/>
</dbReference>
<dbReference type="InterPro" id="IPR036518">
    <property type="entry name" value="CobE/GbiG_C_sf"/>
</dbReference>
<gene>
    <name evidence="4" type="ORF">VU01_11063</name>
</gene>
<dbReference type="PANTHER" id="PTHR37477:SF1">
    <property type="entry name" value="COBALT-PRECORRIN-5A HYDROLASE"/>
    <property type="match status" value="1"/>
</dbReference>
<sequence>MNVLLVKDDCGRSRKTCHMPTHTAIIALTKGGKQLAQRLKTLVPGSEIIPNKGKIHQTFAQAWQDHDSLICIMATGIVVRSIAPLLQDKTVDPALVVCDEQGRFAVSLLSGHLGGGNALAQKVADVLGGQAVITTASDVLGHTALDLWCRDMGLAVTDKQGLTRVMAKLVNTGSVTLYSEYPLPPLPQDIIPSRTLDAADLLVTSRIRQKENIVLLHPKALVAGIGCNRNTPAKEISEALDHACRTHQLARESVRNLASIDLKSDEPGLLAFAHAQNLPLDFYSPDQLNQVEGVAASAAVLRATGAKAVAEPAAILSSGGGPLLVQKMKFPNVTVAIAEILQPFPTLF</sequence>
<evidence type="ECO:0000313" key="5">
    <source>
        <dbReference type="Proteomes" id="UP000288892"/>
    </source>
</evidence>
<evidence type="ECO:0000259" key="2">
    <source>
        <dbReference type="Pfam" id="PF11760"/>
    </source>
</evidence>
<protein>
    <submittedName>
        <fullName evidence="4">Cobalt-precorrin 5A acetaldehyde-lyase</fullName>
        <ecNumber evidence="4">3.7.1.12</ecNumber>
    </submittedName>
</protein>
<keyword evidence="4" id="KW-0378">Hydrolase</keyword>
<accession>A0A444JEU8</accession>
<dbReference type="AlphaFoldDB" id="A0A444JEU8"/>
<organism evidence="4 5">
    <name type="scientific">Candidatus Electrothrix marina</name>
    <dbReference type="NCBI Taxonomy" id="1859130"/>
    <lineage>
        <taxon>Bacteria</taxon>
        <taxon>Pseudomonadati</taxon>
        <taxon>Thermodesulfobacteriota</taxon>
        <taxon>Desulfobulbia</taxon>
        <taxon>Desulfobulbales</taxon>
        <taxon>Desulfobulbaceae</taxon>
        <taxon>Candidatus Electrothrix</taxon>
    </lineage>
</organism>
<evidence type="ECO:0000259" key="1">
    <source>
        <dbReference type="Pfam" id="PF01890"/>
    </source>
</evidence>
<dbReference type="GO" id="GO:0016829">
    <property type="term" value="F:lyase activity"/>
    <property type="evidence" value="ECO:0007669"/>
    <property type="project" value="UniProtKB-KW"/>
</dbReference>
<dbReference type="Pfam" id="PF11761">
    <property type="entry name" value="CbiG_mid"/>
    <property type="match status" value="1"/>
</dbReference>
<dbReference type="GO" id="GO:0043779">
    <property type="term" value="F:cobalt-precorrin-5A acetaldehyde-lyase activity"/>
    <property type="evidence" value="ECO:0007669"/>
    <property type="project" value="UniProtKB-EC"/>
</dbReference>
<evidence type="ECO:0000259" key="3">
    <source>
        <dbReference type="Pfam" id="PF11761"/>
    </source>
</evidence>
<evidence type="ECO:0000313" key="4">
    <source>
        <dbReference type="EMBL" id="RWX51620.1"/>
    </source>
</evidence>
<dbReference type="EMBL" id="MTKS01000106">
    <property type="protein sequence ID" value="RWX51620.1"/>
    <property type="molecule type" value="Genomic_DNA"/>
</dbReference>
<dbReference type="Pfam" id="PF11760">
    <property type="entry name" value="CbiG_N"/>
    <property type="match status" value="1"/>
</dbReference>
<comment type="caution">
    <text evidence="4">The sequence shown here is derived from an EMBL/GenBank/DDBJ whole genome shotgun (WGS) entry which is preliminary data.</text>
</comment>
<dbReference type="InterPro" id="IPR021745">
    <property type="entry name" value="CbiG_mid"/>
</dbReference>
<name>A0A444JEU8_9BACT</name>
<dbReference type="InterPro" id="IPR038029">
    <property type="entry name" value="GbiG_N_sf"/>
</dbReference>
<dbReference type="SUPFAM" id="SSF159664">
    <property type="entry name" value="CobE/GbiG C-terminal domain-like"/>
    <property type="match status" value="1"/>
</dbReference>
<dbReference type="EC" id="3.7.1.12" evidence="4"/>
<reference evidence="4 5" key="1">
    <citation type="submission" date="2017-01" db="EMBL/GenBank/DDBJ databases">
        <title>The cable genome- insights into the physiology and evolution of filamentous bacteria capable of sulfide oxidation via long distance electron transfer.</title>
        <authorList>
            <person name="Schreiber L."/>
            <person name="Bjerg J.T."/>
            <person name="Boggild A."/>
            <person name="Van De Vossenberg J."/>
            <person name="Meysman F."/>
            <person name="Nielsen L.P."/>
            <person name="Schramm A."/>
            <person name="Kjeldsen K.U."/>
        </authorList>
    </citation>
    <scope>NUCLEOTIDE SEQUENCE [LARGE SCALE GENOMIC DNA]</scope>
    <source>
        <strain evidence="4">A5</strain>
    </source>
</reference>
<dbReference type="InterPro" id="IPR052553">
    <property type="entry name" value="CbiG_hydrolase"/>
</dbReference>
<dbReference type="SUPFAM" id="SSF159672">
    <property type="entry name" value="CbiG N-terminal domain-like"/>
    <property type="match status" value="1"/>
</dbReference>
<feature type="domain" description="Cobalamin synthesis G N-terminal" evidence="2">
    <location>
        <begin position="58"/>
        <end position="138"/>
    </location>
</feature>
<feature type="domain" description="CobE/GbiG C-terminal" evidence="1">
    <location>
        <begin position="221"/>
        <end position="338"/>
    </location>
</feature>
<keyword evidence="4" id="KW-0456">Lyase</keyword>
<dbReference type="InterPro" id="IPR021744">
    <property type="entry name" value="CbiG_N"/>
</dbReference>